<evidence type="ECO:0000256" key="4">
    <source>
        <dbReference type="PIRSR" id="PIRSR000137-2"/>
    </source>
</evidence>
<dbReference type="GO" id="GO:0044550">
    <property type="term" value="P:secondary metabolite biosynthetic process"/>
    <property type="evidence" value="ECO:0007669"/>
    <property type="project" value="TreeGrafter"/>
</dbReference>
<dbReference type="Proteomes" id="UP000566819">
    <property type="component" value="Unassembled WGS sequence"/>
</dbReference>
<dbReference type="EMBL" id="JAAMPI010001038">
    <property type="protein sequence ID" value="KAF4627039.1"/>
    <property type="molecule type" value="Genomic_DNA"/>
</dbReference>
<dbReference type="GO" id="GO:0050660">
    <property type="term" value="F:flavin adenine dinucleotide binding"/>
    <property type="evidence" value="ECO:0007669"/>
    <property type="project" value="InterPro"/>
</dbReference>
<evidence type="ECO:0000256" key="2">
    <source>
        <dbReference type="ARBA" id="ARBA00023180"/>
    </source>
</evidence>
<dbReference type="Pfam" id="PF05199">
    <property type="entry name" value="GMC_oxred_C"/>
    <property type="match status" value="1"/>
</dbReference>
<comment type="caution">
    <text evidence="7">The sequence shown here is derived from an EMBL/GenBank/DDBJ whole genome shotgun (WGS) entry which is preliminary data.</text>
</comment>
<evidence type="ECO:0000259" key="6">
    <source>
        <dbReference type="Pfam" id="PF05199"/>
    </source>
</evidence>
<reference evidence="7 8" key="1">
    <citation type="submission" date="2020-03" db="EMBL/GenBank/DDBJ databases">
        <title>Draft Genome Sequence of Cudoniella acicularis.</title>
        <authorList>
            <person name="Buettner E."/>
            <person name="Kellner H."/>
        </authorList>
    </citation>
    <scope>NUCLEOTIDE SEQUENCE [LARGE SCALE GENOMIC DNA]</scope>
    <source>
        <strain evidence="7 8">DSM 108380</strain>
    </source>
</reference>
<organism evidence="7 8">
    <name type="scientific">Cudoniella acicularis</name>
    <dbReference type="NCBI Taxonomy" id="354080"/>
    <lineage>
        <taxon>Eukaryota</taxon>
        <taxon>Fungi</taxon>
        <taxon>Dikarya</taxon>
        <taxon>Ascomycota</taxon>
        <taxon>Pezizomycotina</taxon>
        <taxon>Leotiomycetes</taxon>
        <taxon>Helotiales</taxon>
        <taxon>Tricladiaceae</taxon>
        <taxon>Cudoniella</taxon>
    </lineage>
</organism>
<dbReference type="Gene3D" id="3.50.50.60">
    <property type="entry name" value="FAD/NAD(P)-binding domain"/>
    <property type="match status" value="1"/>
</dbReference>
<dbReference type="PANTHER" id="PTHR11552">
    <property type="entry name" value="GLUCOSE-METHANOL-CHOLINE GMC OXIDOREDUCTASE"/>
    <property type="match status" value="1"/>
</dbReference>
<dbReference type="SUPFAM" id="SSF51905">
    <property type="entry name" value="FAD/NAD(P)-binding domain"/>
    <property type="match status" value="1"/>
</dbReference>
<dbReference type="OrthoDB" id="269227at2759"/>
<name>A0A8H4RE48_9HELO</name>
<dbReference type="InterPro" id="IPR007867">
    <property type="entry name" value="GMC_OxRtase_C"/>
</dbReference>
<feature type="binding site" evidence="4">
    <location>
        <begin position="497"/>
        <end position="498"/>
    </location>
    <ligand>
        <name>FAD</name>
        <dbReference type="ChEBI" id="CHEBI:57692"/>
    </ligand>
</feature>
<keyword evidence="8" id="KW-1185">Reference proteome</keyword>
<feature type="domain" description="Glucose-methanol-choline oxidoreductase N-terminal" evidence="5">
    <location>
        <begin position="19"/>
        <end position="257"/>
    </location>
</feature>
<sequence>MVDWGYITTPQDTKGAYGGEIHYARGKCLGGSSARNYMAYQRGTKASYQRWADITGDQSYTFENLLPYFEKAIKFTPPDNDLRFANGTPEYDITVLGDGSGPVSVTYSHYVQAFGTWATKGLEAIGLPIVPGFQSGNLSGQSYCMFTINATTMIRDSSETSFLRRVLGYPNYKVYPLTLAKQILFDENKKATGVIVDTQGLKYSLSATKEVIVSAGVFGSPQLLMASRVGPVATLQQLGIPIVADKPGVGQNMQDHIYFGPSYRVNGITFSSLADVNIAAEAAKQYNENATGLYTNPTTDVLAWEKIPKPLRSTFSNKTLAKLATFPDDWPEAEYLSLGAYLGLQENLATGDPHDGYNYASLAFALCTPLSRGNLTITSADTAVSPSINPNWLTDRADIEVSIAGFKRIREFWKSEAMAPFIIGEEAFPGPDVQTDAQIEDFIRKGFNTIYHAACTCKMGPSNDIMSVVDTHAKVIGVQGLRVIDASAFPALPPGHPQSTVYAFAEKLACDVSGAC</sequence>
<dbReference type="GO" id="GO:0016614">
    <property type="term" value="F:oxidoreductase activity, acting on CH-OH group of donors"/>
    <property type="evidence" value="ECO:0007669"/>
    <property type="project" value="InterPro"/>
</dbReference>
<dbReference type="SUPFAM" id="SSF54373">
    <property type="entry name" value="FAD-linked reductases, C-terminal domain"/>
    <property type="match status" value="1"/>
</dbReference>
<evidence type="ECO:0000259" key="5">
    <source>
        <dbReference type="Pfam" id="PF00732"/>
    </source>
</evidence>
<keyword evidence="4" id="KW-0274">FAD</keyword>
<proteinExistence type="inferred from homology"/>
<keyword evidence="4" id="KW-0285">Flavoprotein</keyword>
<comment type="similarity">
    <text evidence="1">Belongs to the GMC oxidoreductase family.</text>
</comment>
<dbReference type="InterPro" id="IPR000172">
    <property type="entry name" value="GMC_OxRdtase_N"/>
</dbReference>
<gene>
    <name evidence="7" type="ORF">G7Y89_g11117</name>
</gene>
<dbReference type="PIRSF" id="PIRSF000137">
    <property type="entry name" value="Alcohol_oxidase"/>
    <property type="match status" value="1"/>
</dbReference>
<evidence type="ECO:0000256" key="3">
    <source>
        <dbReference type="PIRSR" id="PIRSR000137-1"/>
    </source>
</evidence>
<accession>A0A8H4RE48</accession>
<evidence type="ECO:0000313" key="7">
    <source>
        <dbReference type="EMBL" id="KAF4627039.1"/>
    </source>
</evidence>
<comment type="cofactor">
    <cofactor evidence="4">
        <name>FAD</name>
        <dbReference type="ChEBI" id="CHEBI:57692"/>
    </cofactor>
</comment>
<dbReference type="Pfam" id="PF00732">
    <property type="entry name" value="GMC_oxred_N"/>
    <property type="match status" value="1"/>
</dbReference>
<keyword evidence="2" id="KW-0325">Glycoprotein</keyword>
<feature type="active site" description="Proton acceptor" evidence="3">
    <location>
        <position position="496"/>
    </location>
</feature>
<protein>
    <recommendedName>
        <fullName evidence="9">Glucose-methanol-choline oxidoreductase N-terminal domain-containing protein</fullName>
    </recommendedName>
</protein>
<dbReference type="InterPro" id="IPR012132">
    <property type="entry name" value="GMC_OxRdtase"/>
</dbReference>
<dbReference type="PANTHER" id="PTHR11552:SF138">
    <property type="entry name" value="DEHYDROGENASE PKFF-RELATED"/>
    <property type="match status" value="1"/>
</dbReference>
<dbReference type="AlphaFoldDB" id="A0A8H4RE48"/>
<evidence type="ECO:0000256" key="1">
    <source>
        <dbReference type="ARBA" id="ARBA00010790"/>
    </source>
</evidence>
<dbReference type="Gene3D" id="3.30.560.10">
    <property type="entry name" value="Glucose Oxidase, domain 3"/>
    <property type="match status" value="1"/>
</dbReference>
<feature type="domain" description="Glucose-methanol-choline oxidoreductase C-terminal" evidence="6">
    <location>
        <begin position="369"/>
        <end position="505"/>
    </location>
</feature>
<evidence type="ECO:0008006" key="9">
    <source>
        <dbReference type="Google" id="ProtNLM"/>
    </source>
</evidence>
<evidence type="ECO:0000313" key="8">
    <source>
        <dbReference type="Proteomes" id="UP000566819"/>
    </source>
</evidence>
<feature type="active site" description="Proton donor" evidence="3">
    <location>
        <position position="452"/>
    </location>
</feature>
<dbReference type="InterPro" id="IPR036188">
    <property type="entry name" value="FAD/NAD-bd_sf"/>
</dbReference>